<accession>A0A9D4SR15</accession>
<dbReference type="EMBL" id="JABSTV010001253">
    <property type="protein sequence ID" value="KAH7943434.1"/>
    <property type="molecule type" value="Genomic_DNA"/>
</dbReference>
<reference evidence="1" key="1">
    <citation type="journal article" date="2020" name="Cell">
        <title>Large-Scale Comparative Analyses of Tick Genomes Elucidate Their Genetic Diversity and Vector Capacities.</title>
        <authorList>
            <consortium name="Tick Genome and Microbiome Consortium (TIGMIC)"/>
            <person name="Jia N."/>
            <person name="Wang J."/>
            <person name="Shi W."/>
            <person name="Du L."/>
            <person name="Sun Y."/>
            <person name="Zhan W."/>
            <person name="Jiang J.F."/>
            <person name="Wang Q."/>
            <person name="Zhang B."/>
            <person name="Ji P."/>
            <person name="Bell-Sakyi L."/>
            <person name="Cui X.M."/>
            <person name="Yuan T.T."/>
            <person name="Jiang B.G."/>
            <person name="Yang W.F."/>
            <person name="Lam T.T."/>
            <person name="Chang Q.C."/>
            <person name="Ding S.J."/>
            <person name="Wang X.J."/>
            <person name="Zhu J.G."/>
            <person name="Ruan X.D."/>
            <person name="Zhao L."/>
            <person name="Wei J.T."/>
            <person name="Ye R.Z."/>
            <person name="Que T.C."/>
            <person name="Du C.H."/>
            <person name="Zhou Y.H."/>
            <person name="Cheng J.X."/>
            <person name="Dai P.F."/>
            <person name="Guo W.B."/>
            <person name="Han X.H."/>
            <person name="Huang E.J."/>
            <person name="Li L.F."/>
            <person name="Wei W."/>
            <person name="Gao Y.C."/>
            <person name="Liu J.Z."/>
            <person name="Shao H.Z."/>
            <person name="Wang X."/>
            <person name="Wang C.C."/>
            <person name="Yang T.C."/>
            <person name="Huo Q.B."/>
            <person name="Li W."/>
            <person name="Chen H.Y."/>
            <person name="Chen S.E."/>
            <person name="Zhou L.G."/>
            <person name="Ni X.B."/>
            <person name="Tian J.H."/>
            <person name="Sheng Y."/>
            <person name="Liu T."/>
            <person name="Pan Y.S."/>
            <person name="Xia L.Y."/>
            <person name="Li J."/>
            <person name="Zhao F."/>
            <person name="Cao W.C."/>
        </authorList>
    </citation>
    <scope>NUCLEOTIDE SEQUENCE</scope>
    <source>
        <strain evidence="1">Rsan-2018</strain>
    </source>
</reference>
<gene>
    <name evidence="1" type="ORF">HPB52_008231</name>
</gene>
<organism evidence="1 2">
    <name type="scientific">Rhipicephalus sanguineus</name>
    <name type="common">Brown dog tick</name>
    <name type="synonym">Ixodes sanguineus</name>
    <dbReference type="NCBI Taxonomy" id="34632"/>
    <lineage>
        <taxon>Eukaryota</taxon>
        <taxon>Metazoa</taxon>
        <taxon>Ecdysozoa</taxon>
        <taxon>Arthropoda</taxon>
        <taxon>Chelicerata</taxon>
        <taxon>Arachnida</taxon>
        <taxon>Acari</taxon>
        <taxon>Parasitiformes</taxon>
        <taxon>Ixodida</taxon>
        <taxon>Ixodoidea</taxon>
        <taxon>Ixodidae</taxon>
        <taxon>Rhipicephalinae</taxon>
        <taxon>Rhipicephalus</taxon>
        <taxon>Rhipicephalus</taxon>
    </lineage>
</organism>
<dbReference type="VEuPathDB" id="VectorBase:RSAN_048702"/>
<dbReference type="Proteomes" id="UP000821837">
    <property type="component" value="Unassembled WGS sequence"/>
</dbReference>
<sequence length="224" mass="25965">MGRDHHNLQLTVAHTREAARVGTARVTEWRLFRNEVNVETTIDNVDNWLKEVLDTAVRHAKRIKLNEEVPAVDIHFIHLWEARRRTLRTKTTWHILHIPLGNGPTRTQLRHHLCRLLQNYAGWEENLLQELQKRLCGDPSDNTTAHGNAYGGKPKPELHQPITLAEISVLLSRLTRNTIVGNDRISHKHLRNLSQQAIAALLQYFNECWEKGELRLPGRTRRSP</sequence>
<evidence type="ECO:0008006" key="3">
    <source>
        <dbReference type="Google" id="ProtNLM"/>
    </source>
</evidence>
<dbReference type="AlphaFoldDB" id="A0A9D4SR15"/>
<evidence type="ECO:0000313" key="1">
    <source>
        <dbReference type="EMBL" id="KAH7943434.1"/>
    </source>
</evidence>
<evidence type="ECO:0000313" key="2">
    <source>
        <dbReference type="Proteomes" id="UP000821837"/>
    </source>
</evidence>
<protein>
    <recommendedName>
        <fullName evidence="3">Tick transposon</fullName>
    </recommendedName>
</protein>
<name>A0A9D4SR15_RHISA</name>
<reference evidence="1" key="2">
    <citation type="submission" date="2021-09" db="EMBL/GenBank/DDBJ databases">
        <authorList>
            <person name="Jia N."/>
            <person name="Wang J."/>
            <person name="Shi W."/>
            <person name="Du L."/>
            <person name="Sun Y."/>
            <person name="Zhan W."/>
            <person name="Jiang J."/>
            <person name="Wang Q."/>
            <person name="Zhang B."/>
            <person name="Ji P."/>
            <person name="Sakyi L.B."/>
            <person name="Cui X."/>
            <person name="Yuan T."/>
            <person name="Jiang B."/>
            <person name="Yang W."/>
            <person name="Lam T.T.-Y."/>
            <person name="Chang Q."/>
            <person name="Ding S."/>
            <person name="Wang X."/>
            <person name="Zhu J."/>
            <person name="Ruan X."/>
            <person name="Zhao L."/>
            <person name="Wei J."/>
            <person name="Que T."/>
            <person name="Du C."/>
            <person name="Cheng J."/>
            <person name="Dai P."/>
            <person name="Han X."/>
            <person name="Huang E."/>
            <person name="Gao Y."/>
            <person name="Liu J."/>
            <person name="Shao H."/>
            <person name="Ye R."/>
            <person name="Li L."/>
            <person name="Wei W."/>
            <person name="Wang X."/>
            <person name="Wang C."/>
            <person name="Huo Q."/>
            <person name="Li W."/>
            <person name="Guo W."/>
            <person name="Chen H."/>
            <person name="Chen S."/>
            <person name="Zhou L."/>
            <person name="Zhou L."/>
            <person name="Ni X."/>
            <person name="Tian J."/>
            <person name="Zhou Y."/>
            <person name="Sheng Y."/>
            <person name="Liu T."/>
            <person name="Pan Y."/>
            <person name="Xia L."/>
            <person name="Li J."/>
            <person name="Zhao F."/>
            <person name="Cao W."/>
        </authorList>
    </citation>
    <scope>NUCLEOTIDE SEQUENCE</scope>
    <source>
        <strain evidence="1">Rsan-2018</strain>
        <tissue evidence="1">Larvae</tissue>
    </source>
</reference>
<proteinExistence type="predicted"/>
<keyword evidence="2" id="KW-1185">Reference proteome</keyword>
<comment type="caution">
    <text evidence="1">The sequence shown here is derived from an EMBL/GenBank/DDBJ whole genome shotgun (WGS) entry which is preliminary data.</text>
</comment>